<dbReference type="Proteomes" id="UP000015105">
    <property type="component" value="Chromosome 7D"/>
</dbReference>
<reference evidence="1" key="4">
    <citation type="submission" date="2019-03" db="UniProtKB">
        <authorList>
            <consortium name="EnsemblPlants"/>
        </authorList>
    </citation>
    <scope>IDENTIFICATION</scope>
</reference>
<dbReference type="AlphaFoldDB" id="A0A453RUP7"/>
<accession>A0A453RUP7</accession>
<name>A0A453RUP7_AEGTS</name>
<evidence type="ECO:0000313" key="2">
    <source>
        <dbReference type="Proteomes" id="UP000015105"/>
    </source>
</evidence>
<organism evidence="1 2">
    <name type="scientific">Aegilops tauschii subsp. strangulata</name>
    <name type="common">Goatgrass</name>
    <dbReference type="NCBI Taxonomy" id="200361"/>
    <lineage>
        <taxon>Eukaryota</taxon>
        <taxon>Viridiplantae</taxon>
        <taxon>Streptophyta</taxon>
        <taxon>Embryophyta</taxon>
        <taxon>Tracheophyta</taxon>
        <taxon>Spermatophyta</taxon>
        <taxon>Magnoliopsida</taxon>
        <taxon>Liliopsida</taxon>
        <taxon>Poales</taxon>
        <taxon>Poaceae</taxon>
        <taxon>BOP clade</taxon>
        <taxon>Pooideae</taxon>
        <taxon>Triticodae</taxon>
        <taxon>Triticeae</taxon>
        <taxon>Triticinae</taxon>
        <taxon>Aegilops</taxon>
    </lineage>
</organism>
<proteinExistence type="predicted"/>
<dbReference type="Gramene" id="AET7Gv20721900.4">
    <property type="protein sequence ID" value="AET7Gv20721900.4"/>
    <property type="gene ID" value="AET7Gv20721900"/>
</dbReference>
<reference evidence="2" key="2">
    <citation type="journal article" date="2017" name="Nat. Plants">
        <title>The Aegilops tauschii genome reveals multiple impacts of transposons.</title>
        <authorList>
            <person name="Zhao G."/>
            <person name="Zou C."/>
            <person name="Li K."/>
            <person name="Wang K."/>
            <person name="Li T."/>
            <person name="Gao L."/>
            <person name="Zhang X."/>
            <person name="Wang H."/>
            <person name="Yang Z."/>
            <person name="Liu X."/>
            <person name="Jiang W."/>
            <person name="Mao L."/>
            <person name="Kong X."/>
            <person name="Jiao Y."/>
            <person name="Jia J."/>
        </authorList>
    </citation>
    <scope>NUCLEOTIDE SEQUENCE [LARGE SCALE GENOMIC DNA]</scope>
    <source>
        <strain evidence="2">cv. AL8/78</strain>
    </source>
</reference>
<protein>
    <submittedName>
        <fullName evidence="1">Uncharacterized protein</fullName>
    </submittedName>
</protein>
<reference evidence="1" key="3">
    <citation type="journal article" date="2017" name="Nature">
        <title>Genome sequence of the progenitor of the wheat D genome Aegilops tauschii.</title>
        <authorList>
            <person name="Luo M.C."/>
            <person name="Gu Y.Q."/>
            <person name="Puiu D."/>
            <person name="Wang H."/>
            <person name="Twardziok S.O."/>
            <person name="Deal K.R."/>
            <person name="Huo N."/>
            <person name="Zhu T."/>
            <person name="Wang L."/>
            <person name="Wang Y."/>
            <person name="McGuire P.E."/>
            <person name="Liu S."/>
            <person name="Long H."/>
            <person name="Ramasamy R.K."/>
            <person name="Rodriguez J.C."/>
            <person name="Van S.L."/>
            <person name="Yuan L."/>
            <person name="Wang Z."/>
            <person name="Xia Z."/>
            <person name="Xiao L."/>
            <person name="Anderson O.D."/>
            <person name="Ouyang S."/>
            <person name="Liang Y."/>
            <person name="Zimin A.V."/>
            <person name="Pertea G."/>
            <person name="Qi P."/>
            <person name="Bennetzen J.L."/>
            <person name="Dai X."/>
            <person name="Dawson M.W."/>
            <person name="Muller H.G."/>
            <person name="Kugler K."/>
            <person name="Rivarola-Duarte L."/>
            <person name="Spannagl M."/>
            <person name="Mayer K.F.X."/>
            <person name="Lu F.H."/>
            <person name="Bevan M.W."/>
            <person name="Leroy P."/>
            <person name="Li P."/>
            <person name="You F.M."/>
            <person name="Sun Q."/>
            <person name="Liu Z."/>
            <person name="Lyons E."/>
            <person name="Wicker T."/>
            <person name="Salzberg S.L."/>
            <person name="Devos K.M."/>
            <person name="Dvorak J."/>
        </authorList>
    </citation>
    <scope>NUCLEOTIDE SEQUENCE [LARGE SCALE GENOMIC DNA]</scope>
    <source>
        <strain evidence="1">cv. AL8/78</strain>
    </source>
</reference>
<dbReference type="EnsemblPlants" id="AET7Gv20721900.4">
    <property type="protein sequence ID" value="AET7Gv20721900.4"/>
    <property type="gene ID" value="AET7Gv20721900"/>
</dbReference>
<reference evidence="2" key="1">
    <citation type="journal article" date="2014" name="Science">
        <title>Ancient hybridizations among the ancestral genomes of bread wheat.</title>
        <authorList>
            <consortium name="International Wheat Genome Sequencing Consortium,"/>
            <person name="Marcussen T."/>
            <person name="Sandve S.R."/>
            <person name="Heier L."/>
            <person name="Spannagl M."/>
            <person name="Pfeifer M."/>
            <person name="Jakobsen K.S."/>
            <person name="Wulff B.B."/>
            <person name="Steuernagel B."/>
            <person name="Mayer K.F."/>
            <person name="Olsen O.A."/>
        </authorList>
    </citation>
    <scope>NUCLEOTIDE SEQUENCE [LARGE SCALE GENOMIC DNA]</scope>
    <source>
        <strain evidence="2">cv. AL8/78</strain>
    </source>
</reference>
<keyword evidence="2" id="KW-1185">Reference proteome</keyword>
<evidence type="ECO:0000313" key="1">
    <source>
        <dbReference type="EnsemblPlants" id="AET7Gv20721900.4"/>
    </source>
</evidence>
<sequence length="75" mass="8592">MDKFFRKGTRTRQMRGFTLFSGLGAGVSRRRSLPLPTCIALPYQFARAAVLAERAWVWLSRLVVEAAWRKMGLYA</sequence>
<reference evidence="1" key="5">
    <citation type="journal article" date="2021" name="G3 (Bethesda)">
        <title>Aegilops tauschii genome assembly Aet v5.0 features greater sequence contiguity and improved annotation.</title>
        <authorList>
            <person name="Wang L."/>
            <person name="Zhu T."/>
            <person name="Rodriguez J.C."/>
            <person name="Deal K.R."/>
            <person name="Dubcovsky J."/>
            <person name="McGuire P.E."/>
            <person name="Lux T."/>
            <person name="Spannagl M."/>
            <person name="Mayer K.F.X."/>
            <person name="Baldrich P."/>
            <person name="Meyers B.C."/>
            <person name="Huo N."/>
            <person name="Gu Y.Q."/>
            <person name="Zhou H."/>
            <person name="Devos K.M."/>
            <person name="Bennetzen J.L."/>
            <person name="Unver T."/>
            <person name="Budak H."/>
            <person name="Gulick P.J."/>
            <person name="Galiba G."/>
            <person name="Kalapos B."/>
            <person name="Nelson D.R."/>
            <person name="Li P."/>
            <person name="You F.M."/>
            <person name="Luo M.C."/>
            <person name="Dvorak J."/>
        </authorList>
    </citation>
    <scope>NUCLEOTIDE SEQUENCE [LARGE SCALE GENOMIC DNA]</scope>
    <source>
        <strain evidence="1">cv. AL8/78</strain>
    </source>
</reference>